<accession>A0ABN7VJA7</accession>
<protein>
    <submittedName>
        <fullName evidence="3">16726_t:CDS:1</fullName>
    </submittedName>
</protein>
<evidence type="ECO:0000256" key="2">
    <source>
        <dbReference type="SAM" id="MobiDB-lite"/>
    </source>
</evidence>
<gene>
    <name evidence="3" type="ORF">GMARGA_LOCUS18992</name>
</gene>
<proteinExistence type="predicted"/>
<dbReference type="Proteomes" id="UP000789901">
    <property type="component" value="Unassembled WGS sequence"/>
</dbReference>
<feature type="compositionally biased region" description="Basic and acidic residues" evidence="2">
    <location>
        <begin position="11"/>
        <end position="21"/>
    </location>
</feature>
<dbReference type="EMBL" id="CAJVQB010015558">
    <property type="protein sequence ID" value="CAG8775230.1"/>
    <property type="molecule type" value="Genomic_DNA"/>
</dbReference>
<dbReference type="PANTHER" id="PTHR35871">
    <property type="entry name" value="EXPRESSED PROTEIN"/>
    <property type="match status" value="1"/>
</dbReference>
<feature type="compositionally biased region" description="Basic residues" evidence="2">
    <location>
        <begin position="1"/>
        <end position="10"/>
    </location>
</feature>
<evidence type="ECO:0000313" key="3">
    <source>
        <dbReference type="EMBL" id="CAG8775230.1"/>
    </source>
</evidence>
<evidence type="ECO:0000256" key="1">
    <source>
        <dbReference type="SAM" id="Coils"/>
    </source>
</evidence>
<feature type="region of interest" description="Disordered" evidence="2">
    <location>
        <begin position="65"/>
        <end position="85"/>
    </location>
</feature>
<evidence type="ECO:0000313" key="4">
    <source>
        <dbReference type="Proteomes" id="UP000789901"/>
    </source>
</evidence>
<reference evidence="3 4" key="1">
    <citation type="submission" date="2021-06" db="EMBL/GenBank/DDBJ databases">
        <authorList>
            <person name="Kallberg Y."/>
            <person name="Tangrot J."/>
            <person name="Rosling A."/>
        </authorList>
    </citation>
    <scope>NUCLEOTIDE SEQUENCE [LARGE SCALE GENOMIC DNA]</scope>
    <source>
        <strain evidence="3 4">120-4 pot B 10/14</strain>
    </source>
</reference>
<comment type="caution">
    <text evidence="3">The sequence shown here is derived from an EMBL/GenBank/DDBJ whole genome shotgun (WGS) entry which is preliminary data.</text>
</comment>
<organism evidence="3 4">
    <name type="scientific">Gigaspora margarita</name>
    <dbReference type="NCBI Taxonomy" id="4874"/>
    <lineage>
        <taxon>Eukaryota</taxon>
        <taxon>Fungi</taxon>
        <taxon>Fungi incertae sedis</taxon>
        <taxon>Mucoromycota</taxon>
        <taxon>Glomeromycotina</taxon>
        <taxon>Glomeromycetes</taxon>
        <taxon>Diversisporales</taxon>
        <taxon>Gigasporaceae</taxon>
        <taxon>Gigaspora</taxon>
    </lineage>
</organism>
<keyword evidence="1" id="KW-0175">Coiled coil</keyword>
<keyword evidence="4" id="KW-1185">Reference proteome</keyword>
<feature type="coiled-coil region" evidence="1">
    <location>
        <begin position="87"/>
        <end position="121"/>
    </location>
</feature>
<name>A0ABN7VJA7_GIGMA</name>
<dbReference type="PANTHER" id="PTHR35871:SF1">
    <property type="entry name" value="CXC1-LIKE CYSTEINE CLUSTER ASSOCIATED WITH KDZ TRANSPOSASES DOMAIN-CONTAINING PROTEIN"/>
    <property type="match status" value="1"/>
</dbReference>
<sequence>MRCANAKKAREKKELEDKDKDDLPIIDNAYDLENDEAAETVFRKLIENAKEMDYNKNSHWRYTGNSDLNNINKATGDQQSDSESYSNLELEEKSLKWKQQLQETEKRIQNLLDTMEISKTDKMKYVSVIHYILLLQHDSSKMEATPSQSLLHNEEVSLKVANYLRSTKFKVIPRLVKQYFENNILPELHIDQAQMISLITAWCWIKKIGVYYKRYQKGVYVDGHKRENMVAYHKVFLQNMAEYDRLMPKWTDIDCKVCEEPEFLVKTIGRLKDEEGEARLIMQLGANHDGYWDRQKTHPGYIGVWAFDNATSHKVIASNALVATRMNLKPDFLNERGLIQQEIEKYGHK</sequence>
<feature type="region of interest" description="Disordered" evidence="2">
    <location>
        <begin position="1"/>
        <end position="21"/>
    </location>
</feature>